<accession>A0A068NQ40</accession>
<protein>
    <submittedName>
        <fullName evidence="4">Glucan 1,4-beta-glucosidase</fullName>
    </submittedName>
</protein>
<dbReference type="GO" id="GO:0005975">
    <property type="term" value="P:carbohydrate metabolic process"/>
    <property type="evidence" value="ECO:0007669"/>
    <property type="project" value="InterPro"/>
</dbReference>
<dbReference type="EMBL" id="CP007139">
    <property type="protein sequence ID" value="AIE84875.1"/>
    <property type="molecule type" value="Genomic_DNA"/>
</dbReference>
<dbReference type="SUPFAM" id="SSF51445">
    <property type="entry name" value="(Trans)glycosidases"/>
    <property type="match status" value="1"/>
</dbReference>
<keyword evidence="2" id="KW-0378">Hydrolase</keyword>
<dbReference type="AlphaFoldDB" id="A0A068NQ40"/>
<evidence type="ECO:0000259" key="3">
    <source>
        <dbReference type="PROSITE" id="PS51820"/>
    </source>
</evidence>
<evidence type="ECO:0000313" key="4">
    <source>
        <dbReference type="EMBL" id="AIE84875.1"/>
    </source>
</evidence>
<dbReference type="Proteomes" id="UP000027982">
    <property type="component" value="Chromosome"/>
</dbReference>
<dbReference type="PANTHER" id="PTHR22762:SF166">
    <property type="entry name" value="ALPHA-GLUCOSIDASE"/>
    <property type="match status" value="1"/>
</dbReference>
<dbReference type="Pfam" id="PF07691">
    <property type="entry name" value="PA14"/>
    <property type="match status" value="1"/>
</dbReference>
<keyword evidence="2" id="KW-0326">Glycosidase</keyword>
<dbReference type="Gene3D" id="3.20.20.80">
    <property type="entry name" value="Glycosidases"/>
    <property type="match status" value="1"/>
</dbReference>
<evidence type="ECO:0000256" key="1">
    <source>
        <dbReference type="ARBA" id="ARBA00007806"/>
    </source>
</evidence>
<name>A0A068NQ40_FIMGI</name>
<dbReference type="InterPro" id="IPR011658">
    <property type="entry name" value="PA14_dom"/>
</dbReference>
<dbReference type="RefSeq" id="WP_025226515.1">
    <property type="nucleotide sequence ID" value="NZ_CP007139.1"/>
</dbReference>
<evidence type="ECO:0000313" key="5">
    <source>
        <dbReference type="Proteomes" id="UP000027982"/>
    </source>
</evidence>
<dbReference type="GO" id="GO:0006491">
    <property type="term" value="P:N-glycan processing"/>
    <property type="evidence" value="ECO:0007669"/>
    <property type="project" value="TreeGrafter"/>
</dbReference>
<dbReference type="SUPFAM" id="SSF51011">
    <property type="entry name" value="Glycosyl hydrolase domain"/>
    <property type="match status" value="1"/>
</dbReference>
<reference evidence="4 5" key="1">
    <citation type="journal article" date="2014" name="PLoS ONE">
        <title>The first complete genome sequence of the class fimbriimonadia in the phylum armatimonadetes.</title>
        <authorList>
            <person name="Hu Z.Y."/>
            <person name="Wang Y.Z."/>
            <person name="Im W.T."/>
            <person name="Wang S.Y."/>
            <person name="Zhao G.P."/>
            <person name="Zheng H.J."/>
            <person name="Quan Z.X."/>
        </authorList>
    </citation>
    <scope>NUCLEOTIDE SEQUENCE [LARGE SCALE GENOMIC DNA]</scope>
    <source>
        <strain evidence="4">Gsoil 348</strain>
    </source>
</reference>
<dbReference type="InterPro" id="IPR017853">
    <property type="entry name" value="GH"/>
</dbReference>
<dbReference type="Pfam" id="PF17137">
    <property type="entry name" value="DUF5110"/>
    <property type="match status" value="1"/>
</dbReference>
<dbReference type="KEGG" id="fgi:OP10G_1507"/>
<dbReference type="InterPro" id="IPR033403">
    <property type="entry name" value="DUF5110"/>
</dbReference>
<keyword evidence="5" id="KW-1185">Reference proteome</keyword>
<dbReference type="STRING" id="661478.OP10G_1507"/>
<dbReference type="InterPro" id="IPR037524">
    <property type="entry name" value="PA14/GLEYA"/>
</dbReference>
<organism evidence="4 5">
    <name type="scientific">Fimbriimonas ginsengisoli Gsoil 348</name>
    <dbReference type="NCBI Taxonomy" id="661478"/>
    <lineage>
        <taxon>Bacteria</taxon>
        <taxon>Bacillati</taxon>
        <taxon>Armatimonadota</taxon>
        <taxon>Fimbriimonadia</taxon>
        <taxon>Fimbriimonadales</taxon>
        <taxon>Fimbriimonadaceae</taxon>
        <taxon>Fimbriimonas</taxon>
    </lineage>
</organism>
<dbReference type="SUPFAM" id="SSF56988">
    <property type="entry name" value="Anthrax protective antigen"/>
    <property type="match status" value="1"/>
</dbReference>
<dbReference type="SMART" id="SM00758">
    <property type="entry name" value="PA14"/>
    <property type="match status" value="1"/>
</dbReference>
<dbReference type="Pfam" id="PF01055">
    <property type="entry name" value="Glyco_hydro_31_2nd"/>
    <property type="match status" value="2"/>
</dbReference>
<sequence length="836" mass="94535">MFGYLALAARVPVAVECGDIKIQILSPSLFRLEKKGPKGFEDRATFNVVNRDIGSPRFLSKASGNEIEIKTPRFIIRCPKVAHSLSEVKVTTPGGETLYQPKDEPVPSQFLPAPGKMPKTWAMSDYPRLVQAGKGWDRGNNATDLYVFVPTDYQNLRHDFLALTGPTEKPPLYALGFIDSRYHPYTEQEALGVIDTYRKKRIPLDMFVVDTDWRINGSHGYEVESKYFPDMPRFMREAHDRNVRLMFNDHPDPVSPDPLSPKELEYRRKGLTKMLGMGLDVWWYDRNWSTSLGEPLPGLRKEVWGQWLYRTITLDFRPELRPLIMTNFQGIDNGYRSYAPQPAGHRYPMWWTGDTRAEWEFLQRGVQNGVDMGVLALTPFLGEDLGGHVGQPSPELYVRYLQYGCLSPTTRVHCTRGETRYPWEYGPQAERIVTDYARLRYRLMPTLYSAAHQAYEDGTPLLRRCDLEWPTYAEAAHNDQYMLGGDLLVAPIISSESETATPIPTGGLKAEFFKGVELAGEPVLTRTDSQLSFDWGEGAPAAGVPEDRFSARWTGETAPAPKTGTYTIVTHSDDGIRLWFDGRKVVDAWRPQNNEVHSFKVQLEAGSRHTIRLEYYEGTGNARIKLAWIPPSDRPDGETKRDVWIPPGQWRSVYTGETVQGPRTVSVSAPLWQCPMWARAGGLITLAPEMQYTGEKPWDSLTLEAFALDRNGTVRRELVEDDGTSNEYLRNKVERTEISQTRQDNQITLTIGGSSGSFRNMPASRKWRVRLNLPVNGNVREVSIDGRPTREFQVVSGTSRPGAPLQGGNDARGRVLIADLPTASVRKGRTVTVWLR</sequence>
<dbReference type="eggNOG" id="COG1501">
    <property type="taxonomic scope" value="Bacteria"/>
</dbReference>
<evidence type="ECO:0000256" key="2">
    <source>
        <dbReference type="RuleBase" id="RU361185"/>
    </source>
</evidence>
<dbReference type="eggNOG" id="COG1472">
    <property type="taxonomic scope" value="Bacteria"/>
</dbReference>
<dbReference type="OrthoDB" id="9781691at2"/>
<gene>
    <name evidence="4" type="ORF">OP10G_1507</name>
</gene>
<comment type="similarity">
    <text evidence="1 2">Belongs to the glycosyl hydrolase 31 family.</text>
</comment>
<proteinExistence type="inferred from homology"/>
<dbReference type="Gene3D" id="2.60.40.1180">
    <property type="entry name" value="Golgi alpha-mannosidase II"/>
    <property type="match status" value="2"/>
</dbReference>
<dbReference type="InterPro" id="IPR000322">
    <property type="entry name" value="Glyco_hydro_31_TIM"/>
</dbReference>
<feature type="domain" description="PA14" evidence="3">
    <location>
        <begin position="503"/>
        <end position="643"/>
    </location>
</feature>
<dbReference type="GO" id="GO:0090599">
    <property type="term" value="F:alpha-glucosidase activity"/>
    <property type="evidence" value="ECO:0007669"/>
    <property type="project" value="TreeGrafter"/>
</dbReference>
<dbReference type="PANTHER" id="PTHR22762">
    <property type="entry name" value="ALPHA-GLUCOSIDASE"/>
    <property type="match status" value="1"/>
</dbReference>
<dbReference type="Gene3D" id="3.90.182.10">
    <property type="entry name" value="Toxin - Anthrax Protective Antigen,domain 1"/>
    <property type="match status" value="1"/>
</dbReference>
<dbReference type="PROSITE" id="PS51820">
    <property type="entry name" value="PA14"/>
    <property type="match status" value="1"/>
</dbReference>
<dbReference type="HOGENOM" id="CLU_339737_0_0_0"/>
<dbReference type="InterPro" id="IPR013780">
    <property type="entry name" value="Glyco_hydro_b"/>
</dbReference>